<evidence type="ECO:0000313" key="1">
    <source>
        <dbReference type="EMBL" id="AAY21127.1"/>
    </source>
</evidence>
<dbReference type="Proteomes" id="UP000000530">
    <property type="component" value="Chromosome"/>
</dbReference>
<evidence type="ECO:0000313" key="2">
    <source>
        <dbReference type="Proteomes" id="UP000000530"/>
    </source>
</evidence>
<name>A0A0H2X3H7_STAAC</name>
<sequence>MTIFTQLSDRIKKAISKINQANNIPNNARKSPMYHSPIT</sequence>
<accession>A0A0H2X3H7</accession>
<organism evidence="1 2">
    <name type="scientific">Staphylococcus aureus (strain COL)</name>
    <dbReference type="NCBI Taxonomy" id="93062"/>
    <lineage>
        <taxon>Bacteria</taxon>
        <taxon>Bacillati</taxon>
        <taxon>Bacillota</taxon>
        <taxon>Bacilli</taxon>
        <taxon>Bacillales</taxon>
        <taxon>Staphylococcaceae</taxon>
        <taxon>Staphylococcus</taxon>
    </lineage>
</organism>
<dbReference type="RefSeq" id="WP_001789947.1">
    <property type="nucleotide sequence ID" value="NC_002951.2"/>
</dbReference>
<protein>
    <submittedName>
        <fullName evidence="1">Uncharacterized protein</fullName>
    </submittedName>
</protein>
<dbReference type="EMBL" id="CP000046">
    <property type="protein sequence ID" value="AAY21127.1"/>
    <property type="molecule type" value="Genomic_DNA"/>
</dbReference>
<dbReference type="HOGENOM" id="CLU_213397_0_0_9"/>
<dbReference type="KEGG" id="sac:SACOL1527"/>
<proteinExistence type="predicted"/>
<reference evidence="1 2" key="1">
    <citation type="journal article" date="2005" name="J. Bacteriol.">
        <title>Insights on evolution of virulence and resistance from the complete genome analysis of an early methicillin-resistant Staphylococcus aureus strain and a biofilm-producing methicillin-resistant Staphylococcus epidermidis strain.</title>
        <authorList>
            <person name="Gill S.R."/>
            <person name="Fouts D.E."/>
            <person name="Archer G.L."/>
            <person name="Mongodin E.F."/>
            <person name="Deboy R.T."/>
            <person name="Ravel J."/>
            <person name="Paulsen I.T."/>
            <person name="Kolonay J.F."/>
            <person name="Brinkac L."/>
            <person name="Beanan M."/>
            <person name="Dodson R.J."/>
            <person name="Daugherty S.C."/>
            <person name="Madupu R."/>
            <person name="Angiuoli S.V."/>
            <person name="Durkin A.S."/>
            <person name="Haft D.H."/>
            <person name="Vamathevan J."/>
            <person name="Khouri H."/>
            <person name="Utterback T."/>
            <person name="Lee C."/>
            <person name="Dimitrov G."/>
            <person name="Jiang L."/>
            <person name="Qin H."/>
            <person name="Weidman J."/>
            <person name="Tran K."/>
            <person name="Kang K."/>
            <person name="Hance I.R."/>
            <person name="Nelson K.E."/>
            <person name="Fraser C.M."/>
        </authorList>
    </citation>
    <scope>NUCLEOTIDE SEQUENCE [LARGE SCALE GENOMIC DNA]</scope>
    <source>
        <strain evidence="1 2">COL</strain>
    </source>
</reference>
<dbReference type="SMR" id="A0A0H2X3H7"/>
<gene>
    <name evidence="1" type="ordered locus">SACOL1527</name>
</gene>
<dbReference type="AlphaFoldDB" id="A0A0H2X3H7"/>